<name>A0A4R7FSW7_9MICO</name>
<dbReference type="Proteomes" id="UP000295344">
    <property type="component" value="Unassembled WGS sequence"/>
</dbReference>
<protein>
    <submittedName>
        <fullName evidence="1">Uncharacterized protein</fullName>
    </submittedName>
</protein>
<gene>
    <name evidence="1" type="ORF">CLV52_1348</name>
</gene>
<evidence type="ECO:0000313" key="1">
    <source>
        <dbReference type="EMBL" id="TDS80779.1"/>
    </source>
</evidence>
<keyword evidence="2" id="KW-1185">Reference proteome</keyword>
<dbReference type="EMBL" id="SOAM01000001">
    <property type="protein sequence ID" value="TDS80779.1"/>
    <property type="molecule type" value="Genomic_DNA"/>
</dbReference>
<organism evidence="1 2">
    <name type="scientific">Amnibacterium kyonggiense</name>
    <dbReference type="NCBI Taxonomy" id="595671"/>
    <lineage>
        <taxon>Bacteria</taxon>
        <taxon>Bacillati</taxon>
        <taxon>Actinomycetota</taxon>
        <taxon>Actinomycetes</taxon>
        <taxon>Micrococcales</taxon>
        <taxon>Microbacteriaceae</taxon>
        <taxon>Amnibacterium</taxon>
    </lineage>
</organism>
<dbReference type="RefSeq" id="WP_133765455.1">
    <property type="nucleotide sequence ID" value="NZ_BAAARP010000001.1"/>
</dbReference>
<accession>A0A4R7FSW7</accession>
<reference evidence="1 2" key="1">
    <citation type="submission" date="2019-03" db="EMBL/GenBank/DDBJ databases">
        <title>Genomic Encyclopedia of Archaeal and Bacterial Type Strains, Phase II (KMG-II): from individual species to whole genera.</title>
        <authorList>
            <person name="Goeker M."/>
        </authorList>
    </citation>
    <scope>NUCLEOTIDE SEQUENCE [LARGE SCALE GENOMIC DNA]</scope>
    <source>
        <strain evidence="1 2">DSM 24782</strain>
    </source>
</reference>
<evidence type="ECO:0000313" key="2">
    <source>
        <dbReference type="Proteomes" id="UP000295344"/>
    </source>
</evidence>
<sequence length="90" mass="9369">MTNGLASRRAAIELDVVSLPGVRALYPSSPLPGAPKVVISEHGGAARCELRIAVDGDVAAEDLIREVTVAVRRAAGDDALELHIELASID</sequence>
<comment type="caution">
    <text evidence="1">The sequence shown here is derived from an EMBL/GenBank/DDBJ whole genome shotgun (WGS) entry which is preliminary data.</text>
</comment>
<proteinExistence type="predicted"/>
<dbReference type="AlphaFoldDB" id="A0A4R7FSW7"/>